<dbReference type="NCBIfam" id="TIGR01552">
    <property type="entry name" value="phd_fam"/>
    <property type="match status" value="1"/>
</dbReference>
<dbReference type="RefSeq" id="WP_095701176.1">
    <property type="nucleotide sequence ID" value="NZ_BSWF01000008.1"/>
</dbReference>
<dbReference type="Proteomes" id="UP000762586">
    <property type="component" value="Unassembled WGS sequence"/>
</dbReference>
<dbReference type="InterPro" id="IPR006442">
    <property type="entry name" value="Antitoxin_Phd/YefM"/>
</dbReference>
<reference evidence="4 5" key="2">
    <citation type="submission" date="2020-11" db="EMBL/GenBank/DDBJ databases">
        <title>Complete genome sequence of Pectobacterium brasiliense strain F126.</title>
        <authorList>
            <person name="Miroshnikov K."/>
            <person name="Vo T.N.H."/>
            <person name="Khodykina M.V."/>
            <person name="Kabanova A.P."/>
            <person name="Shneider M."/>
            <person name="Korzhenkov A."/>
            <person name="Toschakov S.V."/>
            <person name="Miroshnikov K.A."/>
            <person name="Ignatov A.N."/>
            <person name="Mikhailova Y.V."/>
            <person name="Shelenkov A."/>
            <person name="Yanushevich Y.G."/>
            <person name="Evseev P.V."/>
        </authorList>
    </citation>
    <scope>NUCLEOTIDE SEQUENCE [LARGE SCALE GENOMIC DNA]</scope>
    <source>
        <strain evidence="4 5">F126</strain>
    </source>
</reference>
<dbReference type="GeneID" id="61410405"/>
<evidence type="ECO:0000313" key="3">
    <source>
        <dbReference type="EMBL" id="MBN3107496.1"/>
    </source>
</evidence>
<comment type="similarity">
    <text evidence="1 2">Belongs to the phD/YefM antitoxin family.</text>
</comment>
<evidence type="ECO:0000256" key="2">
    <source>
        <dbReference type="RuleBase" id="RU362080"/>
    </source>
</evidence>
<dbReference type="Pfam" id="PF02604">
    <property type="entry name" value="PhdYeFM_antitox"/>
    <property type="match status" value="1"/>
</dbReference>
<evidence type="ECO:0000313" key="5">
    <source>
        <dbReference type="Proteomes" id="UP000269351"/>
    </source>
</evidence>
<accession>A0A433N8P8</accession>
<gene>
    <name evidence="4" type="ORF">F126LOC_021265</name>
    <name evidence="3" type="ORF">H4F48_15630</name>
</gene>
<dbReference type="Gene3D" id="3.40.1620.10">
    <property type="entry name" value="YefM-like domain"/>
    <property type="match status" value="1"/>
</dbReference>
<protein>
    <recommendedName>
        <fullName evidence="2">Antitoxin</fullName>
    </recommendedName>
</protein>
<evidence type="ECO:0000313" key="4">
    <source>
        <dbReference type="EMBL" id="QPK24091.1"/>
    </source>
</evidence>
<dbReference type="AlphaFoldDB" id="A0A433N8P8"/>
<evidence type="ECO:0000256" key="1">
    <source>
        <dbReference type="ARBA" id="ARBA00009981"/>
    </source>
</evidence>
<dbReference type="Proteomes" id="UP000269351">
    <property type="component" value="Chromosome"/>
</dbReference>
<proteinExistence type="inferred from homology"/>
<dbReference type="SUPFAM" id="SSF143120">
    <property type="entry name" value="YefM-like"/>
    <property type="match status" value="1"/>
</dbReference>
<organism evidence="4 5">
    <name type="scientific">Pectobacterium brasiliense</name>
    <dbReference type="NCBI Taxonomy" id="180957"/>
    <lineage>
        <taxon>Bacteria</taxon>
        <taxon>Pseudomonadati</taxon>
        <taxon>Pseudomonadota</taxon>
        <taxon>Gammaproteobacteria</taxon>
        <taxon>Enterobacterales</taxon>
        <taxon>Pectobacteriaceae</taxon>
        <taxon>Pectobacterium</taxon>
    </lineage>
</organism>
<keyword evidence="6" id="KW-1185">Reference proteome</keyword>
<dbReference type="EMBL" id="JACGET010000018">
    <property type="protein sequence ID" value="MBN3107496.1"/>
    <property type="molecule type" value="Genomic_DNA"/>
</dbReference>
<name>A0A433N8P8_9GAMM</name>
<reference evidence="3 6" key="1">
    <citation type="submission" date="2020-07" db="EMBL/GenBank/DDBJ databases">
        <title>A pangenomic view of the genus Pectobacterium provides insights into genome organization, phylogeny, and virulence.</title>
        <authorList>
            <person name="Jonkheer E."/>
            <person name="Brankovics B."/>
            <person name="Houwers I."/>
            <person name="Van Der Wolf J."/>
            <person name="Bonants P."/>
            <person name="Vreeburg R."/>
            <person name="Bollema R."/>
            <person name="De Haan J."/>
            <person name="Berke L."/>
            <person name="De Ridder D."/>
            <person name="Smit S."/>
            <person name="Van Der Lee T.A.J."/>
        </authorList>
    </citation>
    <scope>NUCLEOTIDE SEQUENCE [LARGE SCALE GENOMIC DNA]</scope>
    <source>
        <strain evidence="3 6">NAK:384</strain>
    </source>
</reference>
<comment type="function">
    <text evidence="2">Antitoxin component of a type II toxin-antitoxin (TA) system.</text>
</comment>
<dbReference type="EMBL" id="CP065031">
    <property type="protein sequence ID" value="QPK24091.1"/>
    <property type="molecule type" value="Genomic_DNA"/>
</dbReference>
<evidence type="ECO:0000313" key="6">
    <source>
        <dbReference type="Proteomes" id="UP000762586"/>
    </source>
</evidence>
<dbReference type="InterPro" id="IPR036165">
    <property type="entry name" value="YefM-like_sf"/>
</dbReference>
<sequence length="80" mass="8957">MQKINLYEAKTNFSKIINHVSETGESYVIARNGKPVAKIVPLTVTEKTPRIGFMKGQVSAPDNFNDLNKEEIIDMFNGKS</sequence>